<keyword evidence="3" id="KW-1185">Reference proteome</keyword>
<dbReference type="InterPro" id="IPR009506">
    <property type="entry name" value="YjiS-like"/>
</dbReference>
<dbReference type="EMBL" id="CP027665">
    <property type="protein sequence ID" value="AVO36726.1"/>
    <property type="molecule type" value="Genomic_DNA"/>
</dbReference>
<proteinExistence type="predicted"/>
<evidence type="ECO:0000259" key="1">
    <source>
        <dbReference type="Pfam" id="PF06568"/>
    </source>
</evidence>
<accession>A0A2S0MLI1</accession>
<name>A0A2S0MLI1_9RHOB</name>
<protein>
    <submittedName>
        <fullName evidence="2">DUF1127 domain-containing protein</fullName>
    </submittedName>
</protein>
<organism evidence="2 3">
    <name type="scientific">Pukyongiella litopenaei</name>
    <dbReference type="NCBI Taxonomy" id="2605946"/>
    <lineage>
        <taxon>Bacteria</taxon>
        <taxon>Pseudomonadati</taxon>
        <taxon>Pseudomonadota</taxon>
        <taxon>Alphaproteobacteria</taxon>
        <taxon>Rhodobacterales</taxon>
        <taxon>Paracoccaceae</taxon>
        <taxon>Pukyongiella</taxon>
    </lineage>
</organism>
<dbReference type="AlphaFoldDB" id="A0A2S0MLI1"/>
<feature type="domain" description="YjiS-like" evidence="1">
    <location>
        <begin position="25"/>
        <end position="60"/>
    </location>
</feature>
<reference evidence="3" key="1">
    <citation type="submission" date="2018-03" db="EMBL/GenBank/DDBJ databases">
        <title>Genomic analysis of the strain SH-1 isolated from shrimp intestine.</title>
        <authorList>
            <person name="Kim Y.-S."/>
            <person name="Kim S.-E."/>
            <person name="Kim K.-H."/>
        </authorList>
    </citation>
    <scope>NUCLEOTIDE SEQUENCE [LARGE SCALE GENOMIC DNA]</scope>
    <source>
        <strain evidence="3">SH-1</strain>
    </source>
</reference>
<evidence type="ECO:0000313" key="2">
    <source>
        <dbReference type="EMBL" id="AVO36726.1"/>
    </source>
</evidence>
<dbReference type="KEGG" id="thas:C6Y53_02800"/>
<dbReference type="RefSeq" id="WP_106471041.1">
    <property type="nucleotide sequence ID" value="NZ_CP027665.1"/>
</dbReference>
<dbReference type="Pfam" id="PF06568">
    <property type="entry name" value="YjiS-like"/>
    <property type="match status" value="1"/>
</dbReference>
<sequence>MASTTEFAAHRPTVLARISAFGHSLVSRAQNYRMYRRTLTELSALSARELDDLGLNRSMVQSIAFEATYGRH</sequence>
<evidence type="ECO:0000313" key="3">
    <source>
        <dbReference type="Proteomes" id="UP000237655"/>
    </source>
</evidence>
<gene>
    <name evidence="2" type="ORF">C6Y53_02800</name>
</gene>
<dbReference type="Proteomes" id="UP000237655">
    <property type="component" value="Chromosome"/>
</dbReference>